<dbReference type="GeneID" id="107411565"/>
<protein>
    <submittedName>
        <fullName evidence="6">Uncharacterized protein LOC107411565</fullName>
    </submittedName>
</protein>
<keyword evidence="3" id="KW-0862">Zinc</keyword>
<dbReference type="AlphaFoldDB" id="A0A6P6FY56"/>
<dbReference type="KEGG" id="zju:107411565"/>
<dbReference type="PANTHER" id="PTHR36486">
    <property type="entry name" value="OS01G0977800 PROTEIN"/>
    <property type="match status" value="1"/>
</dbReference>
<dbReference type="InterPro" id="IPR011011">
    <property type="entry name" value="Znf_FYVE_PHD"/>
</dbReference>
<evidence type="ECO:0000313" key="5">
    <source>
        <dbReference type="Proteomes" id="UP001652623"/>
    </source>
</evidence>
<feature type="region of interest" description="Disordered" evidence="4">
    <location>
        <begin position="254"/>
        <end position="357"/>
    </location>
</feature>
<dbReference type="GO" id="GO:0008270">
    <property type="term" value="F:zinc ion binding"/>
    <property type="evidence" value="ECO:0007669"/>
    <property type="project" value="UniProtKB-KW"/>
</dbReference>
<dbReference type="CDD" id="cd00065">
    <property type="entry name" value="FYVE_like_SF"/>
    <property type="match status" value="1"/>
</dbReference>
<dbReference type="Proteomes" id="UP001652623">
    <property type="component" value="Chromosome 10"/>
</dbReference>
<sequence length="357" mass="39882">MGEKGRIQLEELYSGIPDESVDLTFQDLAEVKHKAISPEKRRPPIGMERIPEATRNMENMSVEGSPMIRKMPSLDFNRALQATTNNQQQRQPRLVDGETNHFEHAARSVQYGGNNKEAAAAAAAAASHNRHGTSPFSEFGFRQAVENSMAYGDVSMVSTYQDQRGIRRRPGIPHSNICTICSTSIFLFKNRCLVCGRVYCRECVGIGMGNMTEGRKCVECLGRRFSQRYIQKAGEAGCFCWRYPTLVMQAERKWAEKGPRRNGERGYDRSTARSPMTPIQMMPSTAHSSSNPDSFFQKSPRTPTRANNQRSPMIPSRAHIPRSPMTPSRASGSSNPNSFVTSGSYSPYPPAHLHLPF</sequence>
<name>A0A6P6FY56_ZIZJJ</name>
<reference evidence="6" key="1">
    <citation type="submission" date="2025-08" db="UniProtKB">
        <authorList>
            <consortium name="RefSeq"/>
        </authorList>
    </citation>
    <scope>IDENTIFICATION</scope>
    <source>
        <tissue evidence="6">Seedling</tissue>
    </source>
</reference>
<evidence type="ECO:0000256" key="4">
    <source>
        <dbReference type="SAM" id="MobiDB-lite"/>
    </source>
</evidence>
<keyword evidence="5" id="KW-1185">Reference proteome</keyword>
<keyword evidence="1" id="KW-0479">Metal-binding</keyword>
<feature type="compositionally biased region" description="Polar residues" evidence="4">
    <location>
        <begin position="325"/>
        <end position="345"/>
    </location>
</feature>
<keyword evidence="2" id="KW-0863">Zinc-finger</keyword>
<evidence type="ECO:0000256" key="3">
    <source>
        <dbReference type="ARBA" id="ARBA00022833"/>
    </source>
</evidence>
<organism evidence="5 6">
    <name type="scientific">Ziziphus jujuba</name>
    <name type="common">Chinese jujube</name>
    <name type="synonym">Ziziphus sativa</name>
    <dbReference type="NCBI Taxonomy" id="326968"/>
    <lineage>
        <taxon>Eukaryota</taxon>
        <taxon>Viridiplantae</taxon>
        <taxon>Streptophyta</taxon>
        <taxon>Embryophyta</taxon>
        <taxon>Tracheophyta</taxon>
        <taxon>Spermatophyta</taxon>
        <taxon>Magnoliopsida</taxon>
        <taxon>eudicotyledons</taxon>
        <taxon>Gunneridae</taxon>
        <taxon>Pentapetalae</taxon>
        <taxon>rosids</taxon>
        <taxon>fabids</taxon>
        <taxon>Rosales</taxon>
        <taxon>Rhamnaceae</taxon>
        <taxon>Paliureae</taxon>
        <taxon>Ziziphus</taxon>
    </lineage>
</organism>
<dbReference type="RefSeq" id="XP_024926596.3">
    <property type="nucleotide sequence ID" value="XM_025070828.3"/>
</dbReference>
<feature type="compositionally biased region" description="Basic and acidic residues" evidence="4">
    <location>
        <begin position="254"/>
        <end position="271"/>
    </location>
</feature>
<dbReference type="InParanoid" id="A0A6P6FY56"/>
<gene>
    <name evidence="6" type="primary">LOC107411565</name>
</gene>
<feature type="compositionally biased region" description="Polar residues" evidence="4">
    <location>
        <begin position="282"/>
        <end position="311"/>
    </location>
</feature>
<dbReference type="PANTHER" id="PTHR36486:SF2">
    <property type="entry name" value="OS01G0977800 PROTEIN"/>
    <property type="match status" value="1"/>
</dbReference>
<dbReference type="InterPro" id="IPR053057">
    <property type="entry name" value="XLG_GTP-binding"/>
</dbReference>
<accession>A0A6P6FY56</accession>
<dbReference type="SUPFAM" id="SSF57903">
    <property type="entry name" value="FYVE/PHD zinc finger"/>
    <property type="match status" value="1"/>
</dbReference>
<evidence type="ECO:0000313" key="6">
    <source>
        <dbReference type="RefSeq" id="XP_024926596.3"/>
    </source>
</evidence>
<evidence type="ECO:0000256" key="1">
    <source>
        <dbReference type="ARBA" id="ARBA00022723"/>
    </source>
</evidence>
<proteinExistence type="predicted"/>
<evidence type="ECO:0000256" key="2">
    <source>
        <dbReference type="ARBA" id="ARBA00022771"/>
    </source>
</evidence>